<name>A0A2P2LH79_RHIMU</name>
<dbReference type="GO" id="GO:0008270">
    <property type="term" value="F:zinc ion binding"/>
    <property type="evidence" value="ECO:0007669"/>
    <property type="project" value="UniProtKB-KW"/>
</dbReference>
<dbReference type="GO" id="GO:0003677">
    <property type="term" value="F:DNA binding"/>
    <property type="evidence" value="ECO:0007669"/>
    <property type="project" value="UniProtKB-KW"/>
</dbReference>
<keyword evidence="3" id="KW-0862">Zinc</keyword>
<dbReference type="PANTHER" id="PTHR24009:SF20">
    <property type="entry name" value="RNA-BINDING (RRM_RBD_RNP MOTIFS) FAMILY PROTEIN"/>
    <property type="match status" value="1"/>
</dbReference>
<organism evidence="7">
    <name type="scientific">Rhizophora mucronata</name>
    <name type="common">Asiatic mangrove</name>
    <dbReference type="NCBI Taxonomy" id="61149"/>
    <lineage>
        <taxon>Eukaryota</taxon>
        <taxon>Viridiplantae</taxon>
        <taxon>Streptophyta</taxon>
        <taxon>Embryophyta</taxon>
        <taxon>Tracheophyta</taxon>
        <taxon>Spermatophyta</taxon>
        <taxon>Magnoliopsida</taxon>
        <taxon>eudicotyledons</taxon>
        <taxon>Gunneridae</taxon>
        <taxon>Pentapetalae</taxon>
        <taxon>rosids</taxon>
        <taxon>fabids</taxon>
        <taxon>Malpighiales</taxon>
        <taxon>Rhizophoraceae</taxon>
        <taxon>Rhizophora</taxon>
    </lineage>
</organism>
<sequence length="189" mass="20739">MMLRRKLEEQAELQQAIELQGRRLINLQLPDIRGDYIHRHQRSLSVSAPISLPTHTAVKQNVCLTSDGKNQEVQGNCDNSAAAYSSVLTAAEKNLQQEVNFPCSQKNNTVNGKEGGISEICDVHDCHKSNVEHALPDNLFASPTKSSENQQPTFSSELAEVKETTELSVTSSFEHESSVPTNSTGNGHL</sequence>
<evidence type="ECO:0000256" key="6">
    <source>
        <dbReference type="SAM" id="MobiDB-lite"/>
    </source>
</evidence>
<evidence type="ECO:0000256" key="5">
    <source>
        <dbReference type="ARBA" id="ARBA00023125"/>
    </source>
</evidence>
<proteinExistence type="predicted"/>
<evidence type="ECO:0000313" key="7">
    <source>
        <dbReference type="EMBL" id="MBX17313.1"/>
    </source>
</evidence>
<keyword evidence="1" id="KW-0479">Metal-binding</keyword>
<keyword evidence="4" id="KW-0694">RNA-binding</keyword>
<protein>
    <submittedName>
        <fullName evidence="7">Uncharacterized protein</fullName>
    </submittedName>
</protein>
<evidence type="ECO:0000256" key="2">
    <source>
        <dbReference type="ARBA" id="ARBA00022771"/>
    </source>
</evidence>
<dbReference type="EMBL" id="GGEC01036829">
    <property type="protein sequence ID" value="MBX17313.1"/>
    <property type="molecule type" value="Transcribed_RNA"/>
</dbReference>
<reference evidence="7" key="1">
    <citation type="submission" date="2018-02" db="EMBL/GenBank/DDBJ databases">
        <title>Rhizophora mucronata_Transcriptome.</title>
        <authorList>
            <person name="Meera S.P."/>
            <person name="Sreeshan A."/>
            <person name="Augustine A."/>
        </authorList>
    </citation>
    <scope>NUCLEOTIDE SEQUENCE</scope>
    <source>
        <tissue evidence="7">Leaf</tissue>
    </source>
</reference>
<dbReference type="PANTHER" id="PTHR24009">
    <property type="entry name" value="RNA-BINDING (RRM/RBD/RNP MOTIFS)"/>
    <property type="match status" value="1"/>
</dbReference>
<feature type="compositionally biased region" description="Polar residues" evidence="6">
    <location>
        <begin position="166"/>
        <end position="189"/>
    </location>
</feature>
<evidence type="ECO:0000256" key="1">
    <source>
        <dbReference type="ARBA" id="ARBA00022723"/>
    </source>
</evidence>
<keyword evidence="2" id="KW-0863">Zinc-finger</keyword>
<evidence type="ECO:0000256" key="3">
    <source>
        <dbReference type="ARBA" id="ARBA00022833"/>
    </source>
</evidence>
<accession>A0A2P2LH79</accession>
<dbReference type="GO" id="GO:0003723">
    <property type="term" value="F:RNA binding"/>
    <property type="evidence" value="ECO:0007669"/>
    <property type="project" value="UniProtKB-KW"/>
</dbReference>
<keyword evidence="5" id="KW-0238">DNA-binding</keyword>
<dbReference type="AlphaFoldDB" id="A0A2P2LH79"/>
<evidence type="ECO:0000256" key="4">
    <source>
        <dbReference type="ARBA" id="ARBA00022884"/>
    </source>
</evidence>
<feature type="region of interest" description="Disordered" evidence="6">
    <location>
        <begin position="163"/>
        <end position="189"/>
    </location>
</feature>